<proteinExistence type="predicted"/>
<name>A0A0M3IHH1_ASCLU</name>
<dbReference type="WBParaSite" id="ALUE_0001786101-mRNA-1">
    <property type="protein sequence ID" value="ALUE_0001786101-mRNA-1"/>
    <property type="gene ID" value="ALUE_0001786101"/>
</dbReference>
<dbReference type="Pfam" id="PF02737">
    <property type="entry name" value="3HCDH_N"/>
    <property type="match status" value="2"/>
</dbReference>
<evidence type="ECO:0000313" key="4">
    <source>
        <dbReference type="WBParaSite" id="ALUE_0001786101-mRNA-1"/>
    </source>
</evidence>
<accession>A0A0M3IHH1</accession>
<dbReference type="InterPro" id="IPR036291">
    <property type="entry name" value="NAD(P)-bd_dom_sf"/>
</dbReference>
<dbReference type="GO" id="GO:0070403">
    <property type="term" value="F:NAD+ binding"/>
    <property type="evidence" value="ECO:0007669"/>
    <property type="project" value="InterPro"/>
</dbReference>
<dbReference type="GO" id="GO:0003857">
    <property type="term" value="F:(3S)-3-hydroxyacyl-CoA dehydrogenase (NAD+) activity"/>
    <property type="evidence" value="ECO:0007669"/>
    <property type="project" value="TreeGrafter"/>
</dbReference>
<dbReference type="PANTHER" id="PTHR43561">
    <property type="match status" value="1"/>
</dbReference>
<feature type="domain" description="3-hydroxyacyl-CoA dehydrogenase NAD binding" evidence="2">
    <location>
        <begin position="32"/>
        <end position="141"/>
    </location>
</feature>
<dbReference type="SUPFAM" id="SSF51735">
    <property type="entry name" value="NAD(P)-binding Rossmann-fold domains"/>
    <property type="match status" value="2"/>
</dbReference>
<organism evidence="3 4">
    <name type="scientific">Ascaris lumbricoides</name>
    <name type="common">Giant roundworm</name>
    <dbReference type="NCBI Taxonomy" id="6252"/>
    <lineage>
        <taxon>Eukaryota</taxon>
        <taxon>Metazoa</taxon>
        <taxon>Ecdysozoa</taxon>
        <taxon>Nematoda</taxon>
        <taxon>Chromadorea</taxon>
        <taxon>Rhabditida</taxon>
        <taxon>Spirurina</taxon>
        <taxon>Ascaridomorpha</taxon>
        <taxon>Ascaridoidea</taxon>
        <taxon>Ascarididae</taxon>
        <taxon>Ascaris</taxon>
    </lineage>
</organism>
<feature type="domain" description="3-hydroxyacyl-CoA dehydrogenase NAD binding" evidence="2">
    <location>
        <begin position="145"/>
        <end position="285"/>
    </location>
</feature>
<dbReference type="GO" id="GO:0005739">
    <property type="term" value="C:mitochondrion"/>
    <property type="evidence" value="ECO:0007669"/>
    <property type="project" value="TreeGrafter"/>
</dbReference>
<keyword evidence="1" id="KW-0520">NAD</keyword>
<keyword evidence="3" id="KW-1185">Reference proteome</keyword>
<evidence type="ECO:0000313" key="3">
    <source>
        <dbReference type="Proteomes" id="UP000036681"/>
    </source>
</evidence>
<dbReference type="GO" id="GO:0006635">
    <property type="term" value="P:fatty acid beta-oxidation"/>
    <property type="evidence" value="ECO:0007669"/>
    <property type="project" value="TreeGrafter"/>
</dbReference>
<reference evidence="4" key="1">
    <citation type="submission" date="2017-02" db="UniProtKB">
        <authorList>
            <consortium name="WormBaseParasite"/>
        </authorList>
    </citation>
    <scope>IDENTIFICATION</scope>
</reference>
<dbReference type="InterPro" id="IPR006176">
    <property type="entry name" value="3-OHacyl-CoA_DH_NAD-bd"/>
</dbReference>
<dbReference type="Proteomes" id="UP000036681">
    <property type="component" value="Unplaced"/>
</dbReference>
<dbReference type="PANTHER" id="PTHR43561:SF3">
    <property type="entry name" value="HYDROXYACYL-COENZYME A DEHYDROGENASE, MITOCHONDRIAL"/>
    <property type="match status" value="1"/>
</dbReference>
<evidence type="ECO:0000259" key="2">
    <source>
        <dbReference type="Pfam" id="PF02737"/>
    </source>
</evidence>
<evidence type="ECO:0000256" key="1">
    <source>
        <dbReference type="ARBA" id="ARBA00023027"/>
    </source>
</evidence>
<dbReference type="AlphaFoldDB" id="A0A0M3IHH1"/>
<protein>
    <submittedName>
        <fullName evidence="4">3HCDH_N domain-containing protein</fullName>
    </submittedName>
</protein>
<sequence>MSLLSRSLTTATSIATREFSVSTSMRAQIKNLTIIGSGIMGAGIAQVSAQAKINVTLVDQSDEILKKGHASIEKNLRKIAKKKFAEDKQAQESMVSDVFKHITTTTNIAEAVKGADLVIEAIVENLEIKQKLFEQIESAAPRFIVSAQAKINVTLVDQSDEILKKGHASIEKNLRKIAKKKFAEDKQAQESMVSDVFKHITTTTNIAEAVKGADLVIEAIVENLEIKQKLFEQIESAAPSHTILTTNTSSLRLSDVASNLKRKENFGGLHFFNPVPMMKLLEVIPLIILHFCRSLFTRDTTGSEANRNGSYRISSDSK</sequence>
<dbReference type="Gene3D" id="3.40.50.720">
    <property type="entry name" value="NAD(P)-binding Rossmann-like Domain"/>
    <property type="match status" value="2"/>
</dbReference>
<dbReference type="InterPro" id="IPR052242">
    <property type="entry name" value="Mito_3-hydroxyacyl-CoA_DH"/>
</dbReference>